<evidence type="ECO:0000313" key="1">
    <source>
        <dbReference type="EMBL" id="GFT54470.1"/>
    </source>
</evidence>
<name>A0A8X6P7B5_NEPPI</name>
<organism evidence="1 2">
    <name type="scientific">Nephila pilipes</name>
    <name type="common">Giant wood spider</name>
    <name type="synonym">Nephila maculata</name>
    <dbReference type="NCBI Taxonomy" id="299642"/>
    <lineage>
        <taxon>Eukaryota</taxon>
        <taxon>Metazoa</taxon>
        <taxon>Ecdysozoa</taxon>
        <taxon>Arthropoda</taxon>
        <taxon>Chelicerata</taxon>
        <taxon>Arachnida</taxon>
        <taxon>Araneae</taxon>
        <taxon>Araneomorphae</taxon>
        <taxon>Entelegynae</taxon>
        <taxon>Araneoidea</taxon>
        <taxon>Nephilidae</taxon>
        <taxon>Nephila</taxon>
    </lineage>
</organism>
<dbReference type="EMBL" id="BMAW01066305">
    <property type="protein sequence ID" value="GFT54470.1"/>
    <property type="molecule type" value="Genomic_DNA"/>
</dbReference>
<accession>A0A8X6P7B5</accession>
<protein>
    <submittedName>
        <fullName evidence="1">Uncharacterized protein</fullName>
    </submittedName>
</protein>
<dbReference type="Proteomes" id="UP000887013">
    <property type="component" value="Unassembled WGS sequence"/>
</dbReference>
<keyword evidence="2" id="KW-1185">Reference proteome</keyword>
<reference evidence="1" key="1">
    <citation type="submission" date="2020-08" db="EMBL/GenBank/DDBJ databases">
        <title>Multicomponent nature underlies the extraordinary mechanical properties of spider dragline silk.</title>
        <authorList>
            <person name="Kono N."/>
            <person name="Nakamura H."/>
            <person name="Mori M."/>
            <person name="Yoshida Y."/>
            <person name="Ohtoshi R."/>
            <person name="Malay A.D."/>
            <person name="Moran D.A.P."/>
            <person name="Tomita M."/>
            <person name="Numata K."/>
            <person name="Arakawa K."/>
        </authorList>
    </citation>
    <scope>NUCLEOTIDE SEQUENCE</scope>
</reference>
<evidence type="ECO:0000313" key="2">
    <source>
        <dbReference type="Proteomes" id="UP000887013"/>
    </source>
</evidence>
<sequence>MNSETFCSSGMNFETYCSSGMNFQTFGSSGKWNPGMKRNDPKTLRSSGNEFPLKPIIVKWNESETFCSSGMNLKPIVLAVE</sequence>
<proteinExistence type="predicted"/>
<dbReference type="AlphaFoldDB" id="A0A8X6P7B5"/>
<gene>
    <name evidence="1" type="ORF">NPIL_534101</name>
</gene>
<comment type="caution">
    <text evidence="1">The sequence shown here is derived from an EMBL/GenBank/DDBJ whole genome shotgun (WGS) entry which is preliminary data.</text>
</comment>